<evidence type="ECO:0000313" key="11">
    <source>
        <dbReference type="EMBL" id="RHD91455.1"/>
    </source>
</evidence>
<dbReference type="InterPro" id="IPR033985">
    <property type="entry name" value="SusD-like_N"/>
</dbReference>
<evidence type="ECO:0000313" key="15">
    <source>
        <dbReference type="Proteomes" id="UP000440614"/>
    </source>
</evidence>
<dbReference type="Proteomes" id="UP000440614">
    <property type="component" value="Unassembled WGS sequence"/>
</dbReference>
<keyword evidence="5" id="KW-0998">Cell outer membrane</keyword>
<evidence type="ECO:0000313" key="9">
    <source>
        <dbReference type="EMBL" id="KAB4450268.1"/>
    </source>
</evidence>
<evidence type="ECO:0000313" key="17">
    <source>
        <dbReference type="Proteomes" id="UP001156218"/>
    </source>
</evidence>
<keyword evidence="3" id="KW-0732">Signal</keyword>
<keyword evidence="4" id="KW-0472">Membrane</keyword>
<evidence type="ECO:0000313" key="8">
    <source>
        <dbReference type="EMBL" id="KAB4309459.1"/>
    </source>
</evidence>
<dbReference type="InterPro" id="IPR011990">
    <property type="entry name" value="TPR-like_helical_dom_sf"/>
</dbReference>
<dbReference type="RefSeq" id="WP_011107216.1">
    <property type="nucleotide sequence ID" value="NZ_CABJDH010000003.1"/>
</dbReference>
<dbReference type="Gene3D" id="1.25.40.390">
    <property type="match status" value="1"/>
</dbReference>
<evidence type="ECO:0000259" key="7">
    <source>
        <dbReference type="Pfam" id="PF14322"/>
    </source>
</evidence>
<evidence type="ECO:0000313" key="14">
    <source>
        <dbReference type="Proteomes" id="UP000436858"/>
    </source>
</evidence>
<proteinExistence type="inferred from homology"/>
<evidence type="ECO:0000256" key="1">
    <source>
        <dbReference type="ARBA" id="ARBA00004442"/>
    </source>
</evidence>
<organism evidence="10 14">
    <name type="scientific">Bacteroides thetaiotaomicron</name>
    <dbReference type="NCBI Taxonomy" id="818"/>
    <lineage>
        <taxon>Bacteria</taxon>
        <taxon>Pseudomonadati</taxon>
        <taxon>Bacteroidota</taxon>
        <taxon>Bacteroidia</taxon>
        <taxon>Bacteroidales</taxon>
        <taxon>Bacteroidaceae</taxon>
        <taxon>Bacteroides</taxon>
    </lineage>
</organism>
<dbReference type="Pfam" id="PF07980">
    <property type="entry name" value="SusD_RagB"/>
    <property type="match status" value="1"/>
</dbReference>
<dbReference type="OMA" id="IRAFRYH"/>
<evidence type="ECO:0000256" key="5">
    <source>
        <dbReference type="ARBA" id="ARBA00023237"/>
    </source>
</evidence>
<dbReference type="GO" id="GO:0009279">
    <property type="term" value="C:cell outer membrane"/>
    <property type="evidence" value="ECO:0007669"/>
    <property type="project" value="UniProtKB-SubCell"/>
</dbReference>
<feature type="domain" description="SusD-like N-terminal" evidence="7">
    <location>
        <begin position="22"/>
        <end position="240"/>
    </location>
</feature>
<dbReference type="AlphaFoldDB" id="A0A173USH1"/>
<protein>
    <submittedName>
        <fullName evidence="10">RagB/SusD family nutrient uptake outer membrane protein</fullName>
    </submittedName>
</protein>
<dbReference type="PROSITE" id="PS51257">
    <property type="entry name" value="PROKAR_LIPOPROTEIN"/>
    <property type="match status" value="1"/>
</dbReference>
<dbReference type="GeneID" id="60926320"/>
<name>A0A173USH1_BACT4</name>
<comment type="similarity">
    <text evidence="2">Belongs to the SusD family.</text>
</comment>
<evidence type="ECO:0000313" key="13">
    <source>
        <dbReference type="Proteomes" id="UP000284785"/>
    </source>
</evidence>
<dbReference type="EMBL" id="QSJP01000001">
    <property type="protein sequence ID" value="RHD91455.1"/>
    <property type="molecule type" value="Genomic_DNA"/>
</dbReference>
<dbReference type="Proteomes" id="UP000460317">
    <property type="component" value="Unassembled WGS sequence"/>
</dbReference>
<evidence type="ECO:0000313" key="10">
    <source>
        <dbReference type="EMBL" id="KAB4470702.1"/>
    </source>
</evidence>
<gene>
    <name evidence="11" type="ORF">DW780_00140</name>
    <name evidence="10" type="ORF">GAN91_26015</name>
    <name evidence="9" type="ORF">GAN93_16490</name>
    <name evidence="8" type="ORF">GAO51_18125</name>
    <name evidence="12" type="ORF">KQP68_03825</name>
</gene>
<sequence length="601" mass="67856">MKRISTYIVTLVLALAGSSCSDYLDKEYDASLSEKKVFNNQNLTREFLANIYTNLPDGLAPLSDDQFTGASRDCMTDNAVTCWGLHYYTKIGSDGYTAGDHPLLGFWNTDLYGIRKCNMFLKNAKASVVGNTEKDGDDNRLYDRYCAEARLLRAIFHFDLICWFGAAPVIAEDESGEPIIFDLSDPSAMNMFRTPAAEALEWVADQCDQIKNQLPFRYSDEASNWGRVNGAAAYALKARALLYRASKLNNPDGNTAYWANAAQAAADFITQNNKQSYPYRLYNTGNPENDYYECFTTNPVYNNEIILARSVWNTNQVEKVFLPVGFTGSFSGNGRTNPTQNLVDAYEMSNGKRIDENGSTYDAANPYKDRDPRLAQTIFYQGMMWGRADKEERRAIDVRYNSDADKGVDYTSAMGGTYTGYYLKKFVNNISCKEPATYPHAWMIFRYGEILLNAAEAYNEAEGPAKAYSYINEVRARAGMPAYADMSQSELRERIRNERRIELAFEDHRFFDVRRWKLYDNVTSTGETGKPRYNQLLNLYGVKVTGNADTPSYTFGLAETVNSRTFVNPKSYYFPIPANEVKRAPNLGQNPGWDTGSASNE</sequence>
<dbReference type="InterPro" id="IPR012944">
    <property type="entry name" value="SusD_RagB_dom"/>
</dbReference>
<reference evidence="14 15" key="2">
    <citation type="journal article" date="2019" name="Nat. Med.">
        <title>A library of human gut bacterial isolates paired with longitudinal multiomics data enables mechanistic microbiome research.</title>
        <authorList>
            <person name="Poyet M."/>
            <person name="Groussin M."/>
            <person name="Gibbons S.M."/>
            <person name="Avila-Pacheco J."/>
            <person name="Jiang X."/>
            <person name="Kearney S.M."/>
            <person name="Perrotta A.R."/>
            <person name="Berdy B."/>
            <person name="Zhao S."/>
            <person name="Lieberman T.D."/>
            <person name="Swanson P.K."/>
            <person name="Smith M."/>
            <person name="Roesemann S."/>
            <person name="Alexander J.E."/>
            <person name="Rich S.A."/>
            <person name="Livny J."/>
            <person name="Vlamakis H."/>
            <person name="Clish C."/>
            <person name="Bullock K."/>
            <person name="Deik A."/>
            <person name="Scott J."/>
            <person name="Pierce K.A."/>
            <person name="Xavier R.J."/>
            <person name="Alm E.J."/>
        </authorList>
    </citation>
    <scope>NUCLEOTIDE SEQUENCE [LARGE SCALE GENOMIC DNA]</scope>
    <source>
        <strain evidence="10 14">BIOML-A162</strain>
        <strain evidence="9 16">BIOML-A165</strain>
        <strain evidence="8 15">BIOML-A188</strain>
    </source>
</reference>
<evidence type="ECO:0000313" key="16">
    <source>
        <dbReference type="Proteomes" id="UP000460317"/>
    </source>
</evidence>
<dbReference type="EMBL" id="WCRY01000046">
    <property type="protein sequence ID" value="KAB4470702.1"/>
    <property type="molecule type" value="Genomic_DNA"/>
</dbReference>
<evidence type="ECO:0000313" key="12">
    <source>
        <dbReference type="EMBL" id="UYU67421.1"/>
    </source>
</evidence>
<accession>A0A173USH1</accession>
<dbReference type="Proteomes" id="UP000436858">
    <property type="component" value="Unassembled WGS sequence"/>
</dbReference>
<evidence type="ECO:0000256" key="4">
    <source>
        <dbReference type="ARBA" id="ARBA00023136"/>
    </source>
</evidence>
<evidence type="ECO:0000259" key="6">
    <source>
        <dbReference type="Pfam" id="PF07980"/>
    </source>
</evidence>
<reference evidence="11 13" key="1">
    <citation type="submission" date="2018-08" db="EMBL/GenBank/DDBJ databases">
        <title>A genome reference for cultivated species of the human gut microbiota.</title>
        <authorList>
            <person name="Zou Y."/>
            <person name="Xue W."/>
            <person name="Luo G."/>
        </authorList>
    </citation>
    <scope>NUCLEOTIDE SEQUENCE [LARGE SCALE GENOMIC DNA]</scope>
    <source>
        <strain evidence="11 13">AM30-26</strain>
    </source>
</reference>
<dbReference type="EMBL" id="WCSY01000018">
    <property type="protein sequence ID" value="KAB4309459.1"/>
    <property type="molecule type" value="Genomic_DNA"/>
</dbReference>
<comment type="subcellular location">
    <subcellularLocation>
        <location evidence="1">Cell outer membrane</location>
    </subcellularLocation>
</comment>
<dbReference type="Proteomes" id="UP001156218">
    <property type="component" value="Chromosome"/>
</dbReference>
<dbReference type="Pfam" id="PF14322">
    <property type="entry name" value="SusD-like_3"/>
    <property type="match status" value="1"/>
</dbReference>
<reference evidence="12 17" key="3">
    <citation type="submission" date="2021-06" db="EMBL/GenBank/DDBJ databases">
        <title>Interrogation of the integrated mobile genetic elements in gut-associated Bacteroides with a consensus prediction approach.</title>
        <authorList>
            <person name="Campbell D.E."/>
            <person name="Leigh J.R."/>
            <person name="Kim T."/>
            <person name="England W."/>
            <person name="Whitaker R.J."/>
            <person name="Degnan P.H."/>
        </authorList>
    </citation>
    <scope>NUCLEOTIDE SEQUENCE [LARGE SCALE GENOMIC DNA]</scope>
    <source>
        <strain evidence="12 17">WAL8669</strain>
    </source>
</reference>
<dbReference type="EMBL" id="WCSB01000016">
    <property type="protein sequence ID" value="KAB4450268.1"/>
    <property type="molecule type" value="Genomic_DNA"/>
</dbReference>
<dbReference type="SUPFAM" id="SSF48452">
    <property type="entry name" value="TPR-like"/>
    <property type="match status" value="1"/>
</dbReference>
<evidence type="ECO:0000256" key="3">
    <source>
        <dbReference type="ARBA" id="ARBA00022729"/>
    </source>
</evidence>
<dbReference type="Proteomes" id="UP000284785">
    <property type="component" value="Unassembled WGS sequence"/>
</dbReference>
<feature type="domain" description="RagB/SusD" evidence="6">
    <location>
        <begin position="327"/>
        <end position="593"/>
    </location>
</feature>
<evidence type="ECO:0000256" key="2">
    <source>
        <dbReference type="ARBA" id="ARBA00006275"/>
    </source>
</evidence>
<dbReference type="EMBL" id="CP083680">
    <property type="protein sequence ID" value="UYU67421.1"/>
    <property type="molecule type" value="Genomic_DNA"/>
</dbReference>